<reference evidence="1 2" key="1">
    <citation type="submission" date="2024-02" db="EMBL/GenBank/DDBJ databases">
        <title>High-quality chromosome-scale genome assembly of Pensacola bahiagrass (Paspalum notatum Flugge var. saurae).</title>
        <authorList>
            <person name="Vega J.M."/>
            <person name="Podio M."/>
            <person name="Orjuela J."/>
            <person name="Siena L.A."/>
            <person name="Pessino S.C."/>
            <person name="Combes M.C."/>
            <person name="Mariac C."/>
            <person name="Albertini E."/>
            <person name="Pupilli F."/>
            <person name="Ortiz J.P.A."/>
            <person name="Leblanc O."/>
        </authorList>
    </citation>
    <scope>NUCLEOTIDE SEQUENCE [LARGE SCALE GENOMIC DNA]</scope>
    <source>
        <strain evidence="1">R1</strain>
        <tissue evidence="1">Leaf</tissue>
    </source>
</reference>
<keyword evidence="2" id="KW-1185">Reference proteome</keyword>
<dbReference type="Proteomes" id="UP001341281">
    <property type="component" value="Chromosome 01"/>
</dbReference>
<dbReference type="Gene3D" id="3.80.10.10">
    <property type="entry name" value="Ribonuclease Inhibitor"/>
    <property type="match status" value="1"/>
</dbReference>
<accession>A0AAQ3PFW0</accession>
<evidence type="ECO:0000313" key="2">
    <source>
        <dbReference type="Proteomes" id="UP001341281"/>
    </source>
</evidence>
<evidence type="ECO:0000313" key="1">
    <source>
        <dbReference type="EMBL" id="WVZ49722.1"/>
    </source>
</evidence>
<organism evidence="1 2">
    <name type="scientific">Paspalum notatum var. saurae</name>
    <dbReference type="NCBI Taxonomy" id="547442"/>
    <lineage>
        <taxon>Eukaryota</taxon>
        <taxon>Viridiplantae</taxon>
        <taxon>Streptophyta</taxon>
        <taxon>Embryophyta</taxon>
        <taxon>Tracheophyta</taxon>
        <taxon>Spermatophyta</taxon>
        <taxon>Magnoliopsida</taxon>
        <taxon>Liliopsida</taxon>
        <taxon>Poales</taxon>
        <taxon>Poaceae</taxon>
        <taxon>PACMAD clade</taxon>
        <taxon>Panicoideae</taxon>
        <taxon>Andropogonodae</taxon>
        <taxon>Paspaleae</taxon>
        <taxon>Paspalinae</taxon>
        <taxon>Paspalum</taxon>
    </lineage>
</organism>
<gene>
    <name evidence="1" type="ORF">U9M48_001053</name>
</gene>
<protein>
    <recommendedName>
        <fullName evidence="3">CC-NBS-LRR protein</fullName>
    </recommendedName>
</protein>
<sequence length="117" mass="13332">MQLLPRLKKLSLVGCPKLTALPRQIGQETTSLKELQLGDVQSLKVVENLAFLSECLLIARCEGIERVSNIPLVRELRITFCPNLRRVEKLGSLEQVWLDEDMKDLSSLWVPGLKHQR</sequence>
<proteinExistence type="predicted"/>
<dbReference type="AlphaFoldDB" id="A0AAQ3PFW0"/>
<dbReference type="InterPro" id="IPR032675">
    <property type="entry name" value="LRR_dom_sf"/>
</dbReference>
<dbReference type="SUPFAM" id="SSF52047">
    <property type="entry name" value="RNI-like"/>
    <property type="match status" value="1"/>
</dbReference>
<name>A0AAQ3PFW0_PASNO</name>
<evidence type="ECO:0008006" key="3">
    <source>
        <dbReference type="Google" id="ProtNLM"/>
    </source>
</evidence>
<dbReference type="EMBL" id="CP144745">
    <property type="protein sequence ID" value="WVZ49722.1"/>
    <property type="molecule type" value="Genomic_DNA"/>
</dbReference>